<accession>A0A3M7M8Q1</accession>
<dbReference type="SMART" id="SM01111">
    <property type="entry name" value="CVNH"/>
    <property type="match status" value="1"/>
</dbReference>
<dbReference type="InterPro" id="IPR036673">
    <property type="entry name" value="Cyanovirin-N_sf"/>
</dbReference>
<organism evidence="2 3">
    <name type="scientific">Pyrenophora seminiperda CCB06</name>
    <dbReference type="NCBI Taxonomy" id="1302712"/>
    <lineage>
        <taxon>Eukaryota</taxon>
        <taxon>Fungi</taxon>
        <taxon>Dikarya</taxon>
        <taxon>Ascomycota</taxon>
        <taxon>Pezizomycotina</taxon>
        <taxon>Dothideomycetes</taxon>
        <taxon>Pleosporomycetidae</taxon>
        <taxon>Pleosporales</taxon>
        <taxon>Pleosporineae</taxon>
        <taxon>Pleosporaceae</taxon>
        <taxon>Pyrenophora</taxon>
    </lineage>
</organism>
<dbReference type="InterPro" id="IPR011058">
    <property type="entry name" value="Cyanovirin-N"/>
</dbReference>
<dbReference type="OrthoDB" id="2441380at2759"/>
<dbReference type="Pfam" id="PF08881">
    <property type="entry name" value="CVNH"/>
    <property type="match status" value="1"/>
</dbReference>
<dbReference type="AlphaFoldDB" id="A0A3M7M8Q1"/>
<dbReference type="Proteomes" id="UP000265663">
    <property type="component" value="Unassembled WGS sequence"/>
</dbReference>
<dbReference type="Gene3D" id="2.30.60.10">
    <property type="entry name" value="Cyanovirin-N"/>
    <property type="match status" value="1"/>
</dbReference>
<protein>
    <submittedName>
        <fullName evidence="2">Cyanovirin-N family</fullName>
    </submittedName>
</protein>
<sequence>MLYNPINMSFYHSAENIRIDDGCMLRARLQTADGDWNDSEINLDQCVGNANDQGHFTWDGQNFSQSAENIHFSLEGDGSVPVLRATLMDADGNGQERDLNLGERISNENGNFTFGMSL</sequence>
<keyword evidence="3" id="KW-1185">Reference proteome</keyword>
<gene>
    <name evidence="2" type="ORF">GMOD_00008522</name>
</gene>
<evidence type="ECO:0000313" key="3">
    <source>
        <dbReference type="Proteomes" id="UP000265663"/>
    </source>
</evidence>
<name>A0A3M7M8Q1_9PLEO</name>
<evidence type="ECO:0000313" key="2">
    <source>
        <dbReference type="EMBL" id="RMZ70867.1"/>
    </source>
</evidence>
<feature type="domain" description="Cyanovirin-N" evidence="1">
    <location>
        <begin position="9"/>
        <end position="114"/>
    </location>
</feature>
<reference evidence="2 3" key="1">
    <citation type="journal article" date="2014" name="PLoS ONE">
        <title>De novo Genome Assembly of the Fungal Plant Pathogen Pyrenophora semeniperda.</title>
        <authorList>
            <person name="Soliai M.M."/>
            <person name="Meyer S.E."/>
            <person name="Udall J.A."/>
            <person name="Elzinga D.E."/>
            <person name="Hermansen R.A."/>
            <person name="Bodily P.M."/>
            <person name="Hart A.A."/>
            <person name="Coleman C.E."/>
        </authorList>
    </citation>
    <scope>NUCLEOTIDE SEQUENCE [LARGE SCALE GENOMIC DNA]</scope>
    <source>
        <strain evidence="2 3">CCB06</strain>
        <tissue evidence="2">Mycelium</tissue>
    </source>
</reference>
<evidence type="ECO:0000259" key="1">
    <source>
        <dbReference type="SMART" id="SM01111"/>
    </source>
</evidence>
<dbReference type="EMBL" id="KE747825">
    <property type="protein sequence ID" value="RMZ70867.1"/>
    <property type="molecule type" value="Genomic_DNA"/>
</dbReference>
<dbReference type="SUPFAM" id="SSF51322">
    <property type="entry name" value="Cyanovirin-N"/>
    <property type="match status" value="1"/>
</dbReference>
<dbReference type="PANTHER" id="PTHR42076:SF1">
    <property type="entry name" value="CYANOVIRIN-N DOMAIN-CONTAINING PROTEIN"/>
    <property type="match status" value="1"/>
</dbReference>
<dbReference type="PANTHER" id="PTHR42076">
    <property type="entry name" value="CYANOVIRIN-N HOMOLOG"/>
    <property type="match status" value="1"/>
</dbReference>
<proteinExistence type="predicted"/>